<dbReference type="Proteomes" id="UP001424459">
    <property type="component" value="Unassembled WGS sequence"/>
</dbReference>
<dbReference type="PANTHER" id="PTHR43877:SF2">
    <property type="entry name" value="AMINOALKYLPHOSPHONATE N-ACETYLTRANSFERASE-RELATED"/>
    <property type="match status" value="1"/>
</dbReference>
<keyword evidence="5" id="KW-1185">Reference proteome</keyword>
<dbReference type="SUPFAM" id="SSF55729">
    <property type="entry name" value="Acyl-CoA N-acyltransferases (Nat)"/>
    <property type="match status" value="1"/>
</dbReference>
<dbReference type="InterPro" id="IPR000182">
    <property type="entry name" value="GNAT_dom"/>
</dbReference>
<name>A0ABP7TYB5_9SPHN</name>
<evidence type="ECO:0000313" key="5">
    <source>
        <dbReference type="Proteomes" id="UP001424459"/>
    </source>
</evidence>
<organism evidence="4 5">
    <name type="scientific">Sphingomonas rosea</name>
    <dbReference type="NCBI Taxonomy" id="335605"/>
    <lineage>
        <taxon>Bacteria</taxon>
        <taxon>Pseudomonadati</taxon>
        <taxon>Pseudomonadota</taxon>
        <taxon>Alphaproteobacteria</taxon>
        <taxon>Sphingomonadales</taxon>
        <taxon>Sphingomonadaceae</taxon>
        <taxon>Sphingomonas</taxon>
    </lineage>
</organism>
<evidence type="ECO:0000256" key="1">
    <source>
        <dbReference type="ARBA" id="ARBA00022679"/>
    </source>
</evidence>
<reference evidence="5" key="1">
    <citation type="journal article" date="2019" name="Int. J. Syst. Evol. Microbiol.">
        <title>The Global Catalogue of Microorganisms (GCM) 10K type strain sequencing project: providing services to taxonomists for standard genome sequencing and annotation.</title>
        <authorList>
            <consortium name="The Broad Institute Genomics Platform"/>
            <consortium name="The Broad Institute Genome Sequencing Center for Infectious Disease"/>
            <person name="Wu L."/>
            <person name="Ma J."/>
        </authorList>
    </citation>
    <scope>NUCLEOTIDE SEQUENCE [LARGE SCALE GENOMIC DNA]</scope>
    <source>
        <strain evidence="5">JCM 17564</strain>
    </source>
</reference>
<proteinExistence type="predicted"/>
<dbReference type="Pfam" id="PF00583">
    <property type="entry name" value="Acetyltransf_1"/>
    <property type="match status" value="1"/>
</dbReference>
<protein>
    <submittedName>
        <fullName evidence="4">GNAT family N-acetyltransferase</fullName>
    </submittedName>
</protein>
<dbReference type="EMBL" id="BAABBR010000001">
    <property type="protein sequence ID" value="GAA4032842.1"/>
    <property type="molecule type" value="Genomic_DNA"/>
</dbReference>
<feature type="domain" description="N-acetyltransferase" evidence="3">
    <location>
        <begin position="1"/>
        <end position="166"/>
    </location>
</feature>
<keyword evidence="1" id="KW-0808">Transferase</keyword>
<accession>A0ABP7TYB5</accession>
<evidence type="ECO:0000313" key="4">
    <source>
        <dbReference type="EMBL" id="GAA4032842.1"/>
    </source>
</evidence>
<gene>
    <name evidence="4" type="ORF">GCM10022281_10700</name>
</gene>
<dbReference type="PANTHER" id="PTHR43877">
    <property type="entry name" value="AMINOALKYLPHOSPHONATE N-ACETYLTRANSFERASE-RELATED-RELATED"/>
    <property type="match status" value="1"/>
</dbReference>
<dbReference type="Gene3D" id="3.40.630.30">
    <property type="match status" value="1"/>
</dbReference>
<comment type="caution">
    <text evidence="4">The sequence shown here is derived from an EMBL/GenBank/DDBJ whole genome shotgun (WGS) entry which is preliminary data.</text>
</comment>
<keyword evidence="2" id="KW-0012">Acyltransferase</keyword>
<dbReference type="PROSITE" id="PS51186">
    <property type="entry name" value="GNAT"/>
    <property type="match status" value="1"/>
</dbReference>
<dbReference type="InterPro" id="IPR016181">
    <property type="entry name" value="Acyl_CoA_acyltransferase"/>
</dbReference>
<evidence type="ECO:0000256" key="2">
    <source>
        <dbReference type="ARBA" id="ARBA00023315"/>
    </source>
</evidence>
<dbReference type="InterPro" id="IPR050832">
    <property type="entry name" value="Bact_Acetyltransf"/>
</dbReference>
<sequence>MTVRPATAADLSRIDHIFRTSFCDTFAHLYDPADLEAFLGTLTREAWEAEFARDDYAFAVGGGEPVLGYAKLGPNKLPHVADEGTIELKQFYLLKEAHGTGLAGELMAWVLEEAARRGAARIALSVFTENHRAQAFYRRYGFGDQGPVTFMVGNHPDEDRVWMREL</sequence>
<evidence type="ECO:0000259" key="3">
    <source>
        <dbReference type="PROSITE" id="PS51186"/>
    </source>
</evidence>